<sequence length="132" mass="15203">MSQADIDNVIVYGHGHMLRWYLDTNRLALLPSPATLSRVLLRHPSYKTLDCYASVRRDWTLSQNYIDDATRNGQLRALEWYDRLMPNRIQPSSGALNLAYRAGHKAIITWYLKKDCSKGVILLLTLIQSLEI</sequence>
<gene>
    <name evidence="1" type="ORF">PSACC_01903</name>
</gene>
<comment type="caution">
    <text evidence="1">The sequence shown here is derived from an EMBL/GenBank/DDBJ whole genome shotgun (WGS) entry which is preliminary data.</text>
</comment>
<protein>
    <submittedName>
        <fullName evidence="1">Uncharacterized protein</fullName>
    </submittedName>
</protein>
<dbReference type="AlphaFoldDB" id="A0A2H9TKI9"/>
<evidence type="ECO:0000313" key="2">
    <source>
        <dbReference type="Proteomes" id="UP000240830"/>
    </source>
</evidence>
<reference evidence="1 2" key="1">
    <citation type="submission" date="2016-10" db="EMBL/GenBank/DDBJ databases">
        <title>The genome of Paramicrosporidium saccamoebae is the missing link in understanding Cryptomycota and Microsporidia evolution.</title>
        <authorList>
            <person name="Quandt C.A."/>
            <person name="Beaudet D."/>
            <person name="Corsaro D."/>
            <person name="Michel R."/>
            <person name="Corradi N."/>
            <person name="James T."/>
        </authorList>
    </citation>
    <scope>NUCLEOTIDE SEQUENCE [LARGE SCALE GENOMIC DNA]</scope>
    <source>
        <strain evidence="1 2">KSL3</strain>
    </source>
</reference>
<keyword evidence="2" id="KW-1185">Reference proteome</keyword>
<dbReference type="EMBL" id="MTSL01000134">
    <property type="protein sequence ID" value="PJF18263.1"/>
    <property type="molecule type" value="Genomic_DNA"/>
</dbReference>
<evidence type="ECO:0000313" key="1">
    <source>
        <dbReference type="EMBL" id="PJF18263.1"/>
    </source>
</evidence>
<organism evidence="1 2">
    <name type="scientific">Paramicrosporidium saccamoebae</name>
    <dbReference type="NCBI Taxonomy" id="1246581"/>
    <lineage>
        <taxon>Eukaryota</taxon>
        <taxon>Fungi</taxon>
        <taxon>Fungi incertae sedis</taxon>
        <taxon>Cryptomycota</taxon>
        <taxon>Cryptomycota incertae sedis</taxon>
        <taxon>Paramicrosporidium</taxon>
    </lineage>
</organism>
<name>A0A2H9TKI9_9FUNG</name>
<accession>A0A2H9TKI9</accession>
<dbReference type="Proteomes" id="UP000240830">
    <property type="component" value="Unassembled WGS sequence"/>
</dbReference>
<proteinExistence type="predicted"/>